<dbReference type="AlphaFoldDB" id="A0A6G0NHD0"/>
<feature type="region of interest" description="Disordered" evidence="2">
    <location>
        <begin position="491"/>
        <end position="535"/>
    </location>
</feature>
<sequence>MVSARPSGEASSENLKASCPNEAGASGGLQPGEARANYMVVSDRRLPGRKDGYGNEQYSTRRRAERRAASIDRAAAAKQQVTTRIVDTDDRGTVTLSTEEIRTATGNTPLGAGVSAGIGHLDDGGSGRGARTGGDGRAAGDAREVAGTGVTPATGTGAQAIGGPSNDGTRGPGTTAARPDTTASRNDDGHGGMGPARTPPPRQLAPEAMRAVGTPAVAPPAPIVIREKAKSLKLTKFKGLDDAMPVTMWLKTVREEVRRQAVTRGVNWQEKQLYHEVAAHLEGEAQRWFATVMETVPESEENIGTLADMLRAKYVTRRTGPEVVDLLNSRRQMRGERLLEFAQSLREIAEQGDIGEDWLVNAFPKGMSSTIGATNVRGHRPRNQDDAVNLAIPHVGDYGEGYGVGLEKAMTTWDEREATKGRWPLATAAATQDQEQTSWSGNNGSVVTGYGPMWGKAHKPPSYDTEGRPVMDGKASVGEWWKAIPPGYKLVPANQGPPTNSSKIQTGGGGQPTAAPQQSGWRGKRPAGGEQSARRPAKVLKVEGQGGGGHYGGGGRVTDAPFDTREGRLRRNEQYLQRRTATGGFGARSNDQCYWCGQAGHYSRDCDVRREDLAAHATAAAQDSTEMADGQGNEQRA</sequence>
<dbReference type="SMART" id="SM00343">
    <property type="entry name" value="ZnF_C2HC"/>
    <property type="match status" value="1"/>
</dbReference>
<proteinExistence type="predicted"/>
<evidence type="ECO:0000259" key="3">
    <source>
        <dbReference type="PROSITE" id="PS50158"/>
    </source>
</evidence>
<dbReference type="Pfam" id="PF00098">
    <property type="entry name" value="zf-CCHC"/>
    <property type="match status" value="1"/>
</dbReference>
<accession>A0A6G0NHD0</accession>
<keyword evidence="1" id="KW-0862">Zinc</keyword>
<dbReference type="Gene3D" id="4.10.60.10">
    <property type="entry name" value="Zinc finger, CCHC-type"/>
    <property type="match status" value="1"/>
</dbReference>
<dbReference type="GO" id="GO:0003676">
    <property type="term" value="F:nucleic acid binding"/>
    <property type="evidence" value="ECO:0007669"/>
    <property type="project" value="InterPro"/>
</dbReference>
<dbReference type="PROSITE" id="PS50158">
    <property type="entry name" value="ZF_CCHC"/>
    <property type="match status" value="1"/>
</dbReference>
<keyword evidence="1" id="KW-0479">Metal-binding</keyword>
<evidence type="ECO:0000256" key="2">
    <source>
        <dbReference type="SAM" id="MobiDB-lite"/>
    </source>
</evidence>
<feature type="region of interest" description="Disordered" evidence="2">
    <location>
        <begin position="615"/>
        <end position="637"/>
    </location>
</feature>
<dbReference type="InterPro" id="IPR036875">
    <property type="entry name" value="Znf_CCHC_sf"/>
</dbReference>
<feature type="compositionally biased region" description="Low complexity" evidence="2">
    <location>
        <begin position="146"/>
        <end position="159"/>
    </location>
</feature>
<keyword evidence="1" id="KW-0863">Zinc-finger</keyword>
<gene>
    <name evidence="4" type="ORF">PF004_g16794</name>
</gene>
<evidence type="ECO:0000313" key="5">
    <source>
        <dbReference type="Proteomes" id="UP000476176"/>
    </source>
</evidence>
<organism evidence="4 5">
    <name type="scientific">Phytophthora fragariae</name>
    <dbReference type="NCBI Taxonomy" id="53985"/>
    <lineage>
        <taxon>Eukaryota</taxon>
        <taxon>Sar</taxon>
        <taxon>Stramenopiles</taxon>
        <taxon>Oomycota</taxon>
        <taxon>Peronosporomycetes</taxon>
        <taxon>Peronosporales</taxon>
        <taxon>Peronosporaceae</taxon>
        <taxon>Phytophthora</taxon>
    </lineage>
</organism>
<evidence type="ECO:0000313" key="4">
    <source>
        <dbReference type="EMBL" id="KAE9208329.1"/>
    </source>
</evidence>
<feature type="compositionally biased region" description="Basic and acidic residues" evidence="2">
    <location>
        <begin position="42"/>
        <end position="53"/>
    </location>
</feature>
<reference evidence="4 5" key="1">
    <citation type="submission" date="2018-09" db="EMBL/GenBank/DDBJ databases">
        <title>Genomic investigation of the strawberry pathogen Phytophthora fragariae indicates pathogenicity is determined by transcriptional variation in three key races.</title>
        <authorList>
            <person name="Adams T.M."/>
            <person name="Armitage A.D."/>
            <person name="Sobczyk M.K."/>
            <person name="Bates H.J."/>
            <person name="Dunwell J.M."/>
            <person name="Nellist C.F."/>
            <person name="Harrison R.J."/>
        </authorList>
    </citation>
    <scope>NUCLEOTIDE SEQUENCE [LARGE SCALE GENOMIC DNA]</scope>
    <source>
        <strain evidence="4 5">BC-23</strain>
    </source>
</reference>
<dbReference type="GO" id="GO:0008270">
    <property type="term" value="F:zinc ion binding"/>
    <property type="evidence" value="ECO:0007669"/>
    <property type="project" value="UniProtKB-KW"/>
</dbReference>
<dbReference type="InterPro" id="IPR001878">
    <property type="entry name" value="Znf_CCHC"/>
</dbReference>
<dbReference type="Proteomes" id="UP000476176">
    <property type="component" value="Unassembled WGS sequence"/>
</dbReference>
<dbReference type="SUPFAM" id="SSF57756">
    <property type="entry name" value="Retrovirus zinc finger-like domains"/>
    <property type="match status" value="1"/>
</dbReference>
<feature type="domain" description="CCHC-type" evidence="3">
    <location>
        <begin position="593"/>
        <end position="606"/>
    </location>
</feature>
<dbReference type="EMBL" id="QXGC01001214">
    <property type="protein sequence ID" value="KAE9208329.1"/>
    <property type="molecule type" value="Genomic_DNA"/>
</dbReference>
<evidence type="ECO:0000256" key="1">
    <source>
        <dbReference type="PROSITE-ProRule" id="PRU00047"/>
    </source>
</evidence>
<dbReference type="PANTHER" id="PTHR33223">
    <property type="entry name" value="CCHC-TYPE DOMAIN-CONTAINING PROTEIN"/>
    <property type="match status" value="1"/>
</dbReference>
<feature type="region of interest" description="Disordered" evidence="2">
    <location>
        <begin position="543"/>
        <end position="562"/>
    </location>
</feature>
<comment type="caution">
    <text evidence="4">The sequence shown here is derived from an EMBL/GenBank/DDBJ whole genome shotgun (WGS) entry which is preliminary data.</text>
</comment>
<feature type="region of interest" description="Disordered" evidence="2">
    <location>
        <begin position="121"/>
        <end position="201"/>
    </location>
</feature>
<feature type="region of interest" description="Disordered" evidence="2">
    <location>
        <begin position="1"/>
        <end position="77"/>
    </location>
</feature>
<name>A0A6G0NHD0_9STRA</name>
<feature type="compositionally biased region" description="Gly residues" evidence="2">
    <location>
        <begin position="544"/>
        <end position="556"/>
    </location>
</feature>
<feature type="compositionally biased region" description="Gly residues" evidence="2">
    <location>
        <begin position="126"/>
        <end position="137"/>
    </location>
</feature>
<protein>
    <recommendedName>
        <fullName evidence="3">CCHC-type domain-containing protein</fullName>
    </recommendedName>
</protein>
<dbReference type="PANTHER" id="PTHR33223:SF6">
    <property type="entry name" value="CCHC-TYPE DOMAIN-CONTAINING PROTEIN"/>
    <property type="match status" value="1"/>
</dbReference>